<dbReference type="Proteomes" id="UP000271889">
    <property type="component" value="Unassembled WGS sequence"/>
</dbReference>
<protein>
    <submittedName>
        <fullName evidence="1">Uncharacterized protein</fullName>
    </submittedName>
</protein>
<dbReference type="AlphaFoldDB" id="A0A3P6QZM0"/>
<accession>A0A3P6QZM0</accession>
<organism evidence="1 2">
    <name type="scientific">Cylicostephanus goldi</name>
    <name type="common">Nematode worm</name>
    <dbReference type="NCBI Taxonomy" id="71465"/>
    <lineage>
        <taxon>Eukaryota</taxon>
        <taxon>Metazoa</taxon>
        <taxon>Ecdysozoa</taxon>
        <taxon>Nematoda</taxon>
        <taxon>Chromadorea</taxon>
        <taxon>Rhabditida</taxon>
        <taxon>Rhabditina</taxon>
        <taxon>Rhabditomorpha</taxon>
        <taxon>Strongyloidea</taxon>
        <taxon>Strongylidae</taxon>
        <taxon>Cylicostephanus</taxon>
    </lineage>
</organism>
<evidence type="ECO:0000313" key="2">
    <source>
        <dbReference type="Proteomes" id="UP000271889"/>
    </source>
</evidence>
<dbReference type="EMBL" id="UYRV01008766">
    <property type="protein sequence ID" value="VDK55932.1"/>
    <property type="molecule type" value="Genomic_DNA"/>
</dbReference>
<dbReference type="SUPFAM" id="SSF54001">
    <property type="entry name" value="Cysteine proteinases"/>
    <property type="match status" value="1"/>
</dbReference>
<reference evidence="1 2" key="1">
    <citation type="submission" date="2018-11" db="EMBL/GenBank/DDBJ databases">
        <authorList>
            <consortium name="Pathogen Informatics"/>
        </authorList>
    </citation>
    <scope>NUCLEOTIDE SEQUENCE [LARGE SCALE GENOMIC DNA]</scope>
</reference>
<proteinExistence type="predicted"/>
<evidence type="ECO:0000313" key="1">
    <source>
        <dbReference type="EMBL" id="VDK55932.1"/>
    </source>
</evidence>
<keyword evidence="2" id="KW-1185">Reference proteome</keyword>
<name>A0A3P6QZM0_CYLGO</name>
<sequence>MALHKTIVLYNSLAGDYHYSARLMRAEDRNILESIWRKVTGRQLAAVIVSGAAHVQHGGSNCSVYVCLYAERLCIEECAVQEDATAMFLSAYRQYIKHRIMSNAEFYRSSNGIRQIVHTDVNANVCFCQSKTIVVSVWKWKACLNDEAIDAIINIVAHGTVFFCLDPCLIQTLESYRMSSYPLASDELLFLFNIRNRAHWDLAWLFIKSRVQGNQEF</sequence>
<gene>
    <name evidence="1" type="ORF">CGOC_LOCUS3472</name>
</gene>
<dbReference type="OrthoDB" id="1939479at2759"/>
<dbReference type="InterPro" id="IPR038765">
    <property type="entry name" value="Papain-like_cys_pep_sf"/>
</dbReference>